<name>A0AAD3MVQ7_LATJO</name>
<reference evidence="2" key="1">
    <citation type="submission" date="2022-08" db="EMBL/GenBank/DDBJ databases">
        <title>Genome sequencing of akame (Lates japonicus).</title>
        <authorList>
            <person name="Hashiguchi Y."/>
            <person name="Takahashi H."/>
        </authorList>
    </citation>
    <scope>NUCLEOTIDE SEQUENCE</scope>
    <source>
        <strain evidence="2">Kochi</strain>
    </source>
</reference>
<protein>
    <submittedName>
        <fullName evidence="2">Cat eye syndrome critical region protein 2</fullName>
    </submittedName>
</protein>
<evidence type="ECO:0000256" key="1">
    <source>
        <dbReference type="SAM" id="MobiDB-lite"/>
    </source>
</evidence>
<sequence>MPLHYPSSVTKDNLKAVAEDEKKKDENWTGRLQWTCPPLRGSSMVDAFAKEELLLAMKLMFETAWSTMETVGQGRESGLGGGAGAGGGKEGLEGAGVNPRPRPATSGNASLDLTAEASMCPSHHHSENHPAIPWAAGAGPDGPPQHNYPGLGGGLLVWAYRTCGLVVQERPSGMRMQDPNMNQAQL</sequence>
<evidence type="ECO:0000313" key="2">
    <source>
        <dbReference type="EMBL" id="GLD60682.1"/>
    </source>
</evidence>
<organism evidence="2 3">
    <name type="scientific">Lates japonicus</name>
    <name type="common">Japanese lates</name>
    <dbReference type="NCBI Taxonomy" id="270547"/>
    <lineage>
        <taxon>Eukaryota</taxon>
        <taxon>Metazoa</taxon>
        <taxon>Chordata</taxon>
        <taxon>Craniata</taxon>
        <taxon>Vertebrata</taxon>
        <taxon>Euteleostomi</taxon>
        <taxon>Actinopterygii</taxon>
        <taxon>Neopterygii</taxon>
        <taxon>Teleostei</taxon>
        <taxon>Neoteleostei</taxon>
        <taxon>Acanthomorphata</taxon>
        <taxon>Carangaria</taxon>
        <taxon>Carangaria incertae sedis</taxon>
        <taxon>Centropomidae</taxon>
        <taxon>Lates</taxon>
    </lineage>
</organism>
<proteinExistence type="predicted"/>
<feature type="region of interest" description="Disordered" evidence="1">
    <location>
        <begin position="72"/>
        <end position="145"/>
    </location>
</feature>
<comment type="caution">
    <text evidence="2">The sequence shown here is derived from an EMBL/GenBank/DDBJ whole genome shotgun (WGS) entry which is preliminary data.</text>
</comment>
<keyword evidence="3" id="KW-1185">Reference proteome</keyword>
<dbReference type="EMBL" id="BRZM01000042">
    <property type="protein sequence ID" value="GLD60682.1"/>
    <property type="molecule type" value="Genomic_DNA"/>
</dbReference>
<gene>
    <name evidence="2" type="ORF">AKAME5_001255600</name>
</gene>
<feature type="compositionally biased region" description="Gly residues" evidence="1">
    <location>
        <begin position="75"/>
        <end position="89"/>
    </location>
</feature>
<dbReference type="AlphaFoldDB" id="A0AAD3MVQ7"/>
<evidence type="ECO:0000313" key="3">
    <source>
        <dbReference type="Proteomes" id="UP001279410"/>
    </source>
</evidence>
<dbReference type="Proteomes" id="UP001279410">
    <property type="component" value="Unassembled WGS sequence"/>
</dbReference>
<accession>A0AAD3MVQ7</accession>